<dbReference type="EMBL" id="JAHKPD010000008">
    <property type="protein sequence ID" value="MBU2949959.1"/>
    <property type="molecule type" value="Genomic_DNA"/>
</dbReference>
<dbReference type="Proteomes" id="UP001647509">
    <property type="component" value="Unassembled WGS sequence"/>
</dbReference>
<sequence length="48" mass="5452">MKIFKITLLIALFITLFSSCTEQDLQEDDLLIEDTTTVLFTDGNGVER</sequence>
<reference evidence="1" key="1">
    <citation type="submission" date="2021-05" db="EMBL/GenBank/DDBJ databases">
        <title>Draft genomes of bacteria isolated from model marine particles.</title>
        <authorList>
            <person name="Datta M.S."/>
            <person name="Schwartzman J.A."/>
            <person name="Enke T.N."/>
            <person name="Saavedra J."/>
            <person name="Cermak N."/>
            <person name="Cordero O.X."/>
        </authorList>
    </citation>
    <scope>NUCLEOTIDE SEQUENCE</scope>
    <source>
        <strain evidence="1">I2M19</strain>
    </source>
</reference>
<organism evidence="1 2">
    <name type="scientific">Pseudotamlana agarivorans</name>
    <dbReference type="NCBI Taxonomy" id="481183"/>
    <lineage>
        <taxon>Bacteria</taxon>
        <taxon>Pseudomonadati</taxon>
        <taxon>Bacteroidota</taxon>
        <taxon>Flavobacteriia</taxon>
        <taxon>Flavobacteriales</taxon>
        <taxon>Flavobacteriaceae</taxon>
        <taxon>Pseudotamlana</taxon>
    </lineage>
</organism>
<protein>
    <submittedName>
        <fullName evidence="1">Uncharacterized protein</fullName>
    </submittedName>
</protein>
<proteinExistence type="predicted"/>
<gene>
    <name evidence="1" type="ORF">KO493_04525</name>
</gene>
<name>A0ACC5U6L4_9FLAO</name>
<accession>A0ACC5U6L4</accession>
<evidence type="ECO:0000313" key="1">
    <source>
        <dbReference type="EMBL" id="MBU2949959.1"/>
    </source>
</evidence>
<keyword evidence="2" id="KW-1185">Reference proteome</keyword>
<comment type="caution">
    <text evidence="1">The sequence shown here is derived from an EMBL/GenBank/DDBJ whole genome shotgun (WGS) entry which is preliminary data.</text>
</comment>
<evidence type="ECO:0000313" key="2">
    <source>
        <dbReference type="Proteomes" id="UP001647509"/>
    </source>
</evidence>